<dbReference type="InterPro" id="IPR036249">
    <property type="entry name" value="Thioredoxin-like_sf"/>
</dbReference>
<reference evidence="2" key="1">
    <citation type="journal article" date="2015" name="Nature">
        <title>Complex archaea that bridge the gap between prokaryotes and eukaryotes.</title>
        <authorList>
            <person name="Spang A."/>
            <person name="Saw J.H."/>
            <person name="Jorgensen S.L."/>
            <person name="Zaremba-Niedzwiedzka K."/>
            <person name="Martijn J."/>
            <person name="Lind A.E."/>
            <person name="van Eijk R."/>
            <person name="Schleper C."/>
            <person name="Guy L."/>
            <person name="Ettema T.J."/>
        </authorList>
    </citation>
    <scope>NUCLEOTIDE SEQUENCE</scope>
</reference>
<protein>
    <recommendedName>
        <fullName evidence="1">Thioredoxin-like fold domain-containing protein</fullName>
    </recommendedName>
</protein>
<proteinExistence type="predicted"/>
<feature type="domain" description="Thioredoxin-like fold" evidence="1">
    <location>
        <begin position="10"/>
        <end position="80"/>
    </location>
</feature>
<organism evidence="2">
    <name type="scientific">marine sediment metagenome</name>
    <dbReference type="NCBI Taxonomy" id="412755"/>
    <lineage>
        <taxon>unclassified sequences</taxon>
        <taxon>metagenomes</taxon>
        <taxon>ecological metagenomes</taxon>
    </lineage>
</organism>
<comment type="caution">
    <text evidence="2">The sequence shown here is derived from an EMBL/GenBank/DDBJ whole genome shotgun (WGS) entry which is preliminary data.</text>
</comment>
<dbReference type="EMBL" id="LAZR01000085">
    <property type="protein sequence ID" value="KKN93519.1"/>
    <property type="molecule type" value="Genomic_DNA"/>
</dbReference>
<dbReference type="Gene3D" id="3.40.30.10">
    <property type="entry name" value="Glutaredoxin"/>
    <property type="match status" value="1"/>
</dbReference>
<gene>
    <name evidence="2" type="ORF">LCGC14_0197080</name>
</gene>
<dbReference type="PROSITE" id="PS51354">
    <property type="entry name" value="GLUTAREDOXIN_2"/>
    <property type="match status" value="1"/>
</dbReference>
<name>A0A0F9UPE6_9ZZZZ</name>
<dbReference type="AlphaFoldDB" id="A0A0F9UPE6"/>
<dbReference type="SUPFAM" id="SSF52833">
    <property type="entry name" value="Thioredoxin-like"/>
    <property type="match status" value="1"/>
</dbReference>
<evidence type="ECO:0000313" key="2">
    <source>
        <dbReference type="EMBL" id="KKN93519.1"/>
    </source>
</evidence>
<evidence type="ECO:0000259" key="1">
    <source>
        <dbReference type="Pfam" id="PF13192"/>
    </source>
</evidence>
<dbReference type="InterPro" id="IPR012336">
    <property type="entry name" value="Thioredoxin-like_fold"/>
</dbReference>
<dbReference type="Pfam" id="PF13192">
    <property type="entry name" value="Thioredoxin_3"/>
    <property type="match status" value="1"/>
</dbReference>
<sequence>MPKLQFLTMSGCHNCAKVKKTIEEIKLDFPSLEIEEVDITTPKGQEMVQKYSIMSSPGIIIDGELFSTGGVNKENLIKKLKGE</sequence>
<accession>A0A0F9UPE6</accession>